<reference evidence="2 3" key="1">
    <citation type="submission" date="2019-04" db="EMBL/GenBank/DDBJ databases">
        <title>Cohnella sp. nov. isolated from preserved vegetables.</title>
        <authorList>
            <person name="Lin S.-Y."/>
            <person name="Hung M.-H."/>
            <person name="Young C.-C."/>
        </authorList>
    </citation>
    <scope>NUCLEOTIDE SEQUENCE [LARGE SCALE GENOMIC DNA]</scope>
    <source>
        <strain evidence="2 3">CC-MHH1044</strain>
    </source>
</reference>
<evidence type="ECO:0000259" key="1">
    <source>
        <dbReference type="Pfam" id="PF06445"/>
    </source>
</evidence>
<dbReference type="OrthoDB" id="4772335at2"/>
<dbReference type="InterPro" id="IPR008319">
    <property type="entry name" value="GyrI-like_CCH_Lin2189-like"/>
</dbReference>
<name>A0A4S4BPY2_9BACL</name>
<comment type="caution">
    <text evidence="2">The sequence shown here is derived from an EMBL/GenBank/DDBJ whole genome shotgun (WGS) entry which is preliminary data.</text>
</comment>
<dbReference type="Proteomes" id="UP000310636">
    <property type="component" value="Unassembled WGS sequence"/>
</dbReference>
<organism evidence="2 3">
    <name type="scientific">Cohnella fermenti</name>
    <dbReference type="NCBI Taxonomy" id="2565925"/>
    <lineage>
        <taxon>Bacteria</taxon>
        <taxon>Bacillati</taxon>
        <taxon>Bacillota</taxon>
        <taxon>Bacilli</taxon>
        <taxon>Bacillales</taxon>
        <taxon>Paenibacillaceae</taxon>
        <taxon>Cohnella</taxon>
    </lineage>
</organism>
<dbReference type="Gene3D" id="3.20.80.10">
    <property type="entry name" value="Regulatory factor, effector binding domain"/>
    <property type="match status" value="1"/>
</dbReference>
<dbReference type="EMBL" id="SSOB01000022">
    <property type="protein sequence ID" value="THF76957.1"/>
    <property type="molecule type" value="Genomic_DNA"/>
</dbReference>
<dbReference type="InterPro" id="IPR011256">
    <property type="entry name" value="Reg_factor_effector_dom_sf"/>
</dbReference>
<dbReference type="AlphaFoldDB" id="A0A4S4BPY2"/>
<evidence type="ECO:0000313" key="2">
    <source>
        <dbReference type="EMBL" id="THF76957.1"/>
    </source>
</evidence>
<dbReference type="PIRSF" id="PIRSF031644">
    <property type="entry name" value="UCP031644"/>
    <property type="match status" value="1"/>
</dbReference>
<feature type="domain" description="GyrI-like small molecule binding" evidence="1">
    <location>
        <begin position="61"/>
        <end position="241"/>
    </location>
</feature>
<keyword evidence="3" id="KW-1185">Reference proteome</keyword>
<dbReference type="Pfam" id="PF06445">
    <property type="entry name" value="GyrI-like"/>
    <property type="match status" value="1"/>
</dbReference>
<proteinExistence type="predicted"/>
<protein>
    <recommendedName>
        <fullName evidence="1">GyrI-like small molecule binding domain-containing protein</fullName>
    </recommendedName>
</protein>
<gene>
    <name evidence="2" type="ORF">E6C55_17635</name>
</gene>
<dbReference type="SUPFAM" id="SSF55136">
    <property type="entry name" value="Probable bacterial effector-binding domain"/>
    <property type="match status" value="1"/>
</dbReference>
<sequence length="248" mass="28117">MGGIPVRSALIYAKIHIKPLDSCRTPADECDKSHKIRRDSPLPNPINYKKDFKHLYLPKPTPEIVDVPSMPFFMVSGSGDPNGEEFVKATEALYSLSYAVKMSYRSSDVPDGYYEYTVFPLEGVWDLLDYTKPATDKSNLKYTIMIRQPDFVTRAGFERFLEATMKKKANPFLGKIRFEQAADGLSCQMLHAGSFDEEPASFSRMEEFCAEQGVTRTSKLHREIYLSDPRKTKAAKLKTVLRFSVQGS</sequence>
<dbReference type="InterPro" id="IPR029442">
    <property type="entry name" value="GyrI-like"/>
</dbReference>
<evidence type="ECO:0000313" key="3">
    <source>
        <dbReference type="Proteomes" id="UP000310636"/>
    </source>
</evidence>
<accession>A0A4S4BPY2</accession>